<keyword evidence="2" id="KW-1185">Reference proteome</keyword>
<dbReference type="AlphaFoldDB" id="A0A3G6J2S8"/>
<dbReference type="GO" id="GO:0071949">
    <property type="term" value="F:FAD binding"/>
    <property type="evidence" value="ECO:0007669"/>
    <property type="project" value="InterPro"/>
</dbReference>
<name>A0A3G6J2S8_9CORY</name>
<organism evidence="1 2">
    <name type="scientific">Corynebacterium gerontici</name>
    <dbReference type="NCBI Taxonomy" id="2079234"/>
    <lineage>
        <taxon>Bacteria</taxon>
        <taxon>Bacillati</taxon>
        <taxon>Actinomycetota</taxon>
        <taxon>Actinomycetes</taxon>
        <taxon>Mycobacteriales</taxon>
        <taxon>Corynebacteriaceae</taxon>
        <taxon>Corynebacterium</taxon>
    </lineage>
</organism>
<dbReference type="EMBL" id="CP033897">
    <property type="protein sequence ID" value="AZA12013.1"/>
    <property type="molecule type" value="Genomic_DNA"/>
</dbReference>
<dbReference type="Pfam" id="PF06100">
    <property type="entry name" value="MCRA"/>
    <property type="match status" value="1"/>
</dbReference>
<gene>
    <name evidence="1" type="primary">ohyA</name>
    <name evidence="1" type="ORF">CGERO_08610</name>
</gene>
<dbReference type="PANTHER" id="PTHR37417">
    <property type="entry name" value="67 KDA MYOSIN-CROSS-REACTIVE ANTIGEN FAMILY PROTEIN (AFU_ORTHOLOGUE AFUA_5G09970)"/>
    <property type="match status" value="1"/>
</dbReference>
<dbReference type="GO" id="GO:0050151">
    <property type="term" value="F:oleate hydratase activity"/>
    <property type="evidence" value="ECO:0007669"/>
    <property type="project" value="UniProtKB-EC"/>
</dbReference>
<protein>
    <submittedName>
        <fullName evidence="1">Oleate hydratase</fullName>
        <ecNumber evidence="1">4.2.1.53</ecNumber>
    </submittedName>
</protein>
<evidence type="ECO:0000313" key="2">
    <source>
        <dbReference type="Proteomes" id="UP000271587"/>
    </source>
</evidence>
<evidence type="ECO:0000313" key="1">
    <source>
        <dbReference type="EMBL" id="AZA12013.1"/>
    </source>
</evidence>
<dbReference type="PANTHER" id="PTHR37417:SF3">
    <property type="entry name" value="MYOSIN-CROSSREACTIVE PROTEIN"/>
    <property type="match status" value="1"/>
</dbReference>
<keyword evidence="1" id="KW-0456">Lyase</keyword>
<sequence length="593" mass="67497">MQSYQKSYPTDQFGNKFVQNDMGRYLEIRPQVPEGIEQRKAYFVGGGIANLIAAGFLLRDGHMPGENITVIEQMNVSGGSFDGAGNNEDGFIARGGREMGQHFECFWDIMKDVPAVDLPAPHTVLDEFRMYNESDPNISNCRLINDQARNRLSTPEMGLSKRSQLKMIKLLAVREEKTYYKTIEDWFDQDFFESNFYTLWRSMFAFQDYQSLTEMKRYMHRFLQYLPGFPDFSCLRFSRYNQYTSFIEPLVKHLKSQGVQFQYNTVVNDLDIKVAGNAFEVTGIRCTREGKDELIEVRPDDVVIVTNGSLTESTGYGDNNTPAPFKKQAGPAWDLWKRIAKKAPNCGRPEVFCSDAEKTVWQSVSFNFYGGYDNPFNAKLRELSQNDLFSGKTVTAGIITADDSPWLCSLTVHRQPQFIGQEDGLCVAWAYGLHWWNEGTVARKPMLECAGEEVLREFCHHFGVEDVEKTIEMTKVRLATMPWITAEFMPRGAGDRPWPVPEGSRNLGFTGQFVETPDDCVFTTEGSARTGQMAVYGLLGIERDIQPIWPTQYDIRSMLHSASAMNDGKLPGGKLLRRLLKGTYYEDILPKGR</sequence>
<dbReference type="RefSeq" id="WP_123935047.1">
    <property type="nucleotide sequence ID" value="NZ_CP033897.1"/>
</dbReference>
<dbReference type="Gene3D" id="3.50.50.60">
    <property type="entry name" value="FAD/NAD(P)-binding domain"/>
    <property type="match status" value="3"/>
</dbReference>
<dbReference type="KEGG" id="cgk:CGERO_08610"/>
<reference evidence="1 2" key="1">
    <citation type="submission" date="2018-11" db="EMBL/GenBank/DDBJ databases">
        <authorList>
            <person name="Kleinhagauer T."/>
            <person name="Glaeser S.P."/>
            <person name="Spergser J."/>
            <person name="Ruckert C."/>
            <person name="Kaempfer P."/>
            <person name="Busse H.-J."/>
        </authorList>
    </citation>
    <scope>NUCLEOTIDE SEQUENCE [LARGE SCALE GENOMIC DNA]</scope>
    <source>
        <strain evidence="1 2">W8</strain>
    </source>
</reference>
<dbReference type="NCBIfam" id="NF010584">
    <property type="entry name" value="PRK13977.1"/>
    <property type="match status" value="1"/>
</dbReference>
<accession>A0A3G6J2S8</accession>
<dbReference type="InterPro" id="IPR010354">
    <property type="entry name" value="Oleate_hydratase"/>
</dbReference>
<dbReference type="GO" id="GO:0006631">
    <property type="term" value="P:fatty acid metabolic process"/>
    <property type="evidence" value="ECO:0007669"/>
    <property type="project" value="InterPro"/>
</dbReference>
<dbReference type="OrthoDB" id="4540221at2"/>
<dbReference type="InterPro" id="IPR036188">
    <property type="entry name" value="FAD/NAD-bd_sf"/>
</dbReference>
<proteinExistence type="predicted"/>
<dbReference type="Proteomes" id="UP000271587">
    <property type="component" value="Chromosome"/>
</dbReference>
<dbReference type="EC" id="4.2.1.53" evidence="1"/>
<dbReference type="SUPFAM" id="SSF51905">
    <property type="entry name" value="FAD/NAD(P)-binding domain"/>
    <property type="match status" value="1"/>
</dbReference>